<dbReference type="EMBL" id="JACGCM010001226">
    <property type="protein sequence ID" value="KAF6158347.1"/>
    <property type="molecule type" value="Genomic_DNA"/>
</dbReference>
<evidence type="ECO:0000313" key="2">
    <source>
        <dbReference type="EMBL" id="KAF6158347.1"/>
    </source>
</evidence>
<keyword evidence="3" id="KW-1185">Reference proteome</keyword>
<accession>A0A7J7MU52</accession>
<proteinExistence type="predicted"/>
<dbReference type="Proteomes" id="UP000541444">
    <property type="component" value="Unassembled WGS sequence"/>
</dbReference>
<feature type="region of interest" description="Disordered" evidence="1">
    <location>
        <begin position="223"/>
        <end position="276"/>
    </location>
</feature>
<organism evidence="2 3">
    <name type="scientific">Kingdonia uniflora</name>
    <dbReference type="NCBI Taxonomy" id="39325"/>
    <lineage>
        <taxon>Eukaryota</taxon>
        <taxon>Viridiplantae</taxon>
        <taxon>Streptophyta</taxon>
        <taxon>Embryophyta</taxon>
        <taxon>Tracheophyta</taxon>
        <taxon>Spermatophyta</taxon>
        <taxon>Magnoliopsida</taxon>
        <taxon>Ranunculales</taxon>
        <taxon>Circaeasteraceae</taxon>
        <taxon>Kingdonia</taxon>
    </lineage>
</organism>
<evidence type="ECO:0000313" key="3">
    <source>
        <dbReference type="Proteomes" id="UP000541444"/>
    </source>
</evidence>
<dbReference type="AlphaFoldDB" id="A0A7J7MU52"/>
<feature type="compositionally biased region" description="Basic and acidic residues" evidence="1">
    <location>
        <begin position="239"/>
        <end position="252"/>
    </location>
</feature>
<reference evidence="2 3" key="1">
    <citation type="journal article" date="2020" name="IScience">
        <title>Genome Sequencing of the Endangered Kingdonia uniflora (Circaeasteraceae, Ranunculales) Reveals Potential Mechanisms of Evolutionary Specialization.</title>
        <authorList>
            <person name="Sun Y."/>
            <person name="Deng T."/>
            <person name="Zhang A."/>
            <person name="Moore M.J."/>
            <person name="Landis J.B."/>
            <person name="Lin N."/>
            <person name="Zhang H."/>
            <person name="Zhang X."/>
            <person name="Huang J."/>
            <person name="Zhang X."/>
            <person name="Sun H."/>
            <person name="Wang H."/>
        </authorList>
    </citation>
    <scope>NUCLEOTIDE SEQUENCE [LARGE SCALE GENOMIC DNA]</scope>
    <source>
        <strain evidence="2">TB1705</strain>
        <tissue evidence="2">Leaf</tissue>
    </source>
</reference>
<gene>
    <name evidence="2" type="ORF">GIB67_022427</name>
</gene>
<name>A0A7J7MU52_9MAGN</name>
<feature type="compositionally biased region" description="Polar residues" evidence="1">
    <location>
        <begin position="226"/>
        <end position="238"/>
    </location>
</feature>
<comment type="caution">
    <text evidence="2">The sequence shown here is derived from an EMBL/GenBank/DDBJ whole genome shotgun (WGS) entry which is preliminary data.</text>
</comment>
<protein>
    <submittedName>
        <fullName evidence="2">Uncharacterized protein</fullName>
    </submittedName>
</protein>
<evidence type="ECO:0000256" key="1">
    <source>
        <dbReference type="SAM" id="MobiDB-lite"/>
    </source>
</evidence>
<sequence length="276" mass="31599">MGPDVTKKFIQSTKLLRAHITEDKESYIDLENRFSQYKAENDVRFENLKDMVVSLRSSRCTTTSIVNVERSRIAVAHILDFHKNIVATGRAYLILGLQESEEAECEVIVDIIFEKNSSVFGQRGVFFDERLIGTKIKYPMILLCFTYLLHGDKLEAFVKKFLGLARKVDNLDQKIVVAAFTNALQLDYKAKEHLFLNKPPTLEDLITKVYSYVDLERMMSERQKSTKSALSTKCPSTDRSTERKEKQEDQKYTKGNTGYPQKGGPPNKPILPKMSI</sequence>